<evidence type="ECO:0000313" key="2">
    <source>
        <dbReference type="EMBL" id="MEX6690222.1"/>
    </source>
</evidence>
<reference evidence="2 3" key="1">
    <citation type="submission" date="2023-07" db="EMBL/GenBank/DDBJ databases">
        <authorList>
            <person name="Lian W.-H."/>
        </authorList>
    </citation>
    <scope>NUCLEOTIDE SEQUENCE [LARGE SCALE GENOMIC DNA]</scope>
    <source>
        <strain evidence="2 3">SYSU DXS3180</strain>
    </source>
</reference>
<protein>
    <recommendedName>
        <fullName evidence="4">Lipocalin-like domain-containing protein</fullName>
    </recommendedName>
</protein>
<evidence type="ECO:0000313" key="3">
    <source>
        <dbReference type="Proteomes" id="UP001560573"/>
    </source>
</evidence>
<sequence>MKKMLTLLLVISCMIISCSKSGVERKASSKEISGDWLRTSAYTNDYWGGPFYWQTIKANIQVRFSDGKYYRKNNDDNGYNFIGSYQILNDSTLQIQGTNPTDSSPITYAISYFFDADGSLNLNNGAFEGVVIEKFRKEEMNEGN</sequence>
<evidence type="ECO:0000256" key="1">
    <source>
        <dbReference type="SAM" id="SignalP"/>
    </source>
</evidence>
<dbReference type="EMBL" id="JAULBC010000008">
    <property type="protein sequence ID" value="MEX6690222.1"/>
    <property type="molecule type" value="Genomic_DNA"/>
</dbReference>
<feature type="chain" id="PRO_5045886642" description="Lipocalin-like domain-containing protein" evidence="1">
    <location>
        <begin position="23"/>
        <end position="144"/>
    </location>
</feature>
<proteinExistence type="predicted"/>
<dbReference type="PROSITE" id="PS51257">
    <property type="entry name" value="PROKAR_LIPOPROTEIN"/>
    <property type="match status" value="1"/>
</dbReference>
<gene>
    <name evidence="2" type="ORF">QTN47_22120</name>
</gene>
<dbReference type="Proteomes" id="UP001560573">
    <property type="component" value="Unassembled WGS sequence"/>
</dbReference>
<keyword evidence="1" id="KW-0732">Signal</keyword>
<organism evidence="2 3">
    <name type="scientific">Danxiaibacter flavus</name>
    <dbReference type="NCBI Taxonomy" id="3049108"/>
    <lineage>
        <taxon>Bacteria</taxon>
        <taxon>Pseudomonadati</taxon>
        <taxon>Bacteroidota</taxon>
        <taxon>Chitinophagia</taxon>
        <taxon>Chitinophagales</taxon>
        <taxon>Chitinophagaceae</taxon>
        <taxon>Danxiaibacter</taxon>
    </lineage>
</organism>
<keyword evidence="3" id="KW-1185">Reference proteome</keyword>
<comment type="caution">
    <text evidence="2">The sequence shown here is derived from an EMBL/GenBank/DDBJ whole genome shotgun (WGS) entry which is preliminary data.</text>
</comment>
<evidence type="ECO:0008006" key="4">
    <source>
        <dbReference type="Google" id="ProtNLM"/>
    </source>
</evidence>
<name>A0ABV3ZK13_9BACT</name>
<feature type="signal peptide" evidence="1">
    <location>
        <begin position="1"/>
        <end position="22"/>
    </location>
</feature>
<dbReference type="RefSeq" id="WP_369331637.1">
    <property type="nucleotide sequence ID" value="NZ_JAULBC010000008.1"/>
</dbReference>
<accession>A0ABV3ZK13</accession>